<dbReference type="EMBL" id="QPFP01000055">
    <property type="protein sequence ID" value="TEB25620.1"/>
    <property type="molecule type" value="Genomic_DNA"/>
</dbReference>
<comment type="caution">
    <text evidence="2">The sequence shown here is derived from an EMBL/GenBank/DDBJ whole genome shotgun (WGS) entry which is preliminary data.</text>
</comment>
<protein>
    <submittedName>
        <fullName evidence="2">Uncharacterized protein</fullName>
    </submittedName>
</protein>
<evidence type="ECO:0000256" key="1">
    <source>
        <dbReference type="SAM" id="MobiDB-lite"/>
    </source>
</evidence>
<feature type="compositionally biased region" description="Basic and acidic residues" evidence="1">
    <location>
        <begin position="39"/>
        <end position="86"/>
    </location>
</feature>
<keyword evidence="3" id="KW-1185">Reference proteome</keyword>
<feature type="region of interest" description="Disordered" evidence="1">
    <location>
        <begin position="36"/>
        <end position="86"/>
    </location>
</feature>
<sequence length="153" mass="17343">MRVRRRRLALLLTQRAANGPLTAAPLGRRYQSLRHILHKREGSQRTRRGRNDRVPERRKTGQKSEGEDQEDTHHPERRSIANERDPTMVGLVYGGLDLEAPWWGGRRLDNSGLLEGEDDLSLALAMDHGVQNLTDRMCLDTSRFGLGEPGTLV</sequence>
<dbReference type="AlphaFoldDB" id="A0A4Y7SUT2"/>
<gene>
    <name evidence="2" type="ORF">FA13DRAFT_1149379</name>
</gene>
<reference evidence="2 3" key="1">
    <citation type="journal article" date="2019" name="Nat. Ecol. Evol.">
        <title>Megaphylogeny resolves global patterns of mushroom evolution.</title>
        <authorList>
            <person name="Varga T."/>
            <person name="Krizsan K."/>
            <person name="Foldi C."/>
            <person name="Dima B."/>
            <person name="Sanchez-Garcia M."/>
            <person name="Sanchez-Ramirez S."/>
            <person name="Szollosi G.J."/>
            <person name="Szarkandi J.G."/>
            <person name="Papp V."/>
            <person name="Albert L."/>
            <person name="Andreopoulos W."/>
            <person name="Angelini C."/>
            <person name="Antonin V."/>
            <person name="Barry K.W."/>
            <person name="Bougher N.L."/>
            <person name="Buchanan P."/>
            <person name="Buyck B."/>
            <person name="Bense V."/>
            <person name="Catcheside P."/>
            <person name="Chovatia M."/>
            <person name="Cooper J."/>
            <person name="Damon W."/>
            <person name="Desjardin D."/>
            <person name="Finy P."/>
            <person name="Geml J."/>
            <person name="Haridas S."/>
            <person name="Hughes K."/>
            <person name="Justo A."/>
            <person name="Karasinski D."/>
            <person name="Kautmanova I."/>
            <person name="Kiss B."/>
            <person name="Kocsube S."/>
            <person name="Kotiranta H."/>
            <person name="LaButti K.M."/>
            <person name="Lechner B.E."/>
            <person name="Liimatainen K."/>
            <person name="Lipzen A."/>
            <person name="Lukacs Z."/>
            <person name="Mihaltcheva S."/>
            <person name="Morgado L.N."/>
            <person name="Niskanen T."/>
            <person name="Noordeloos M.E."/>
            <person name="Ohm R.A."/>
            <person name="Ortiz-Santana B."/>
            <person name="Ovrebo C."/>
            <person name="Racz N."/>
            <person name="Riley R."/>
            <person name="Savchenko A."/>
            <person name="Shiryaev A."/>
            <person name="Soop K."/>
            <person name="Spirin V."/>
            <person name="Szebenyi C."/>
            <person name="Tomsovsky M."/>
            <person name="Tulloss R.E."/>
            <person name="Uehling J."/>
            <person name="Grigoriev I.V."/>
            <person name="Vagvolgyi C."/>
            <person name="Papp T."/>
            <person name="Martin F.M."/>
            <person name="Miettinen O."/>
            <person name="Hibbett D.S."/>
            <person name="Nagy L.G."/>
        </authorList>
    </citation>
    <scope>NUCLEOTIDE SEQUENCE [LARGE SCALE GENOMIC DNA]</scope>
    <source>
        <strain evidence="2 3">FP101781</strain>
    </source>
</reference>
<accession>A0A4Y7SUT2</accession>
<evidence type="ECO:0000313" key="2">
    <source>
        <dbReference type="EMBL" id="TEB25620.1"/>
    </source>
</evidence>
<dbReference type="Proteomes" id="UP000298030">
    <property type="component" value="Unassembled WGS sequence"/>
</dbReference>
<proteinExistence type="predicted"/>
<organism evidence="2 3">
    <name type="scientific">Coprinellus micaceus</name>
    <name type="common">Glistening ink-cap mushroom</name>
    <name type="synonym">Coprinus micaceus</name>
    <dbReference type="NCBI Taxonomy" id="71717"/>
    <lineage>
        <taxon>Eukaryota</taxon>
        <taxon>Fungi</taxon>
        <taxon>Dikarya</taxon>
        <taxon>Basidiomycota</taxon>
        <taxon>Agaricomycotina</taxon>
        <taxon>Agaricomycetes</taxon>
        <taxon>Agaricomycetidae</taxon>
        <taxon>Agaricales</taxon>
        <taxon>Agaricineae</taxon>
        <taxon>Psathyrellaceae</taxon>
        <taxon>Coprinellus</taxon>
    </lineage>
</organism>
<evidence type="ECO:0000313" key="3">
    <source>
        <dbReference type="Proteomes" id="UP000298030"/>
    </source>
</evidence>
<name>A0A4Y7SUT2_COPMI</name>